<dbReference type="EMBL" id="QJKJ01008071">
    <property type="protein sequence ID" value="RDX80884.1"/>
    <property type="molecule type" value="Genomic_DNA"/>
</dbReference>
<organism evidence="2 3">
    <name type="scientific">Mucuna pruriens</name>
    <name type="common">Velvet bean</name>
    <name type="synonym">Dolichos pruriens</name>
    <dbReference type="NCBI Taxonomy" id="157652"/>
    <lineage>
        <taxon>Eukaryota</taxon>
        <taxon>Viridiplantae</taxon>
        <taxon>Streptophyta</taxon>
        <taxon>Embryophyta</taxon>
        <taxon>Tracheophyta</taxon>
        <taxon>Spermatophyta</taxon>
        <taxon>Magnoliopsida</taxon>
        <taxon>eudicotyledons</taxon>
        <taxon>Gunneridae</taxon>
        <taxon>Pentapetalae</taxon>
        <taxon>rosids</taxon>
        <taxon>fabids</taxon>
        <taxon>Fabales</taxon>
        <taxon>Fabaceae</taxon>
        <taxon>Papilionoideae</taxon>
        <taxon>50 kb inversion clade</taxon>
        <taxon>NPAAA clade</taxon>
        <taxon>indigoferoid/millettioid clade</taxon>
        <taxon>Phaseoleae</taxon>
        <taxon>Mucuna</taxon>
    </lineage>
</organism>
<sequence length="87" mass="10345">MFWVSTSWGHSSSPTRTFTFYYSLIMFQDRWRLGPIKLMMLKLWFGVPKVLINDQGSYFCNRAMAMLLKKYEVVHQVTTAYHPQTND</sequence>
<dbReference type="PROSITE" id="PS50994">
    <property type="entry name" value="INTEGRASE"/>
    <property type="match status" value="1"/>
</dbReference>
<dbReference type="SUPFAM" id="SSF53098">
    <property type="entry name" value="Ribonuclease H-like"/>
    <property type="match status" value="1"/>
</dbReference>
<reference evidence="2" key="1">
    <citation type="submission" date="2018-05" db="EMBL/GenBank/DDBJ databases">
        <title>Draft genome of Mucuna pruriens seed.</title>
        <authorList>
            <person name="Nnadi N.E."/>
            <person name="Vos R."/>
            <person name="Hasami M.H."/>
            <person name="Devisetty U.K."/>
            <person name="Aguiy J.C."/>
        </authorList>
    </citation>
    <scope>NUCLEOTIDE SEQUENCE [LARGE SCALE GENOMIC DNA]</scope>
    <source>
        <strain evidence="2">JCA_2017</strain>
    </source>
</reference>
<dbReference type="Gene3D" id="3.30.420.10">
    <property type="entry name" value="Ribonuclease H-like superfamily/Ribonuclease H"/>
    <property type="match status" value="1"/>
</dbReference>
<dbReference type="OrthoDB" id="95964at2759"/>
<feature type="domain" description="Integrase catalytic" evidence="1">
    <location>
        <begin position="38"/>
        <end position="87"/>
    </location>
</feature>
<dbReference type="InterPro" id="IPR012337">
    <property type="entry name" value="RNaseH-like_sf"/>
</dbReference>
<dbReference type="Proteomes" id="UP000257109">
    <property type="component" value="Unassembled WGS sequence"/>
</dbReference>
<protein>
    <recommendedName>
        <fullName evidence="1">Integrase catalytic domain-containing protein</fullName>
    </recommendedName>
</protein>
<dbReference type="GO" id="GO:0003676">
    <property type="term" value="F:nucleic acid binding"/>
    <property type="evidence" value="ECO:0007669"/>
    <property type="project" value="InterPro"/>
</dbReference>
<evidence type="ECO:0000313" key="3">
    <source>
        <dbReference type="Proteomes" id="UP000257109"/>
    </source>
</evidence>
<accession>A0A371FRC5</accession>
<feature type="non-terminal residue" evidence="2">
    <location>
        <position position="1"/>
    </location>
</feature>
<evidence type="ECO:0000313" key="2">
    <source>
        <dbReference type="EMBL" id="RDX80884.1"/>
    </source>
</evidence>
<gene>
    <name evidence="2" type="ORF">CR513_38497</name>
</gene>
<dbReference type="GO" id="GO:0015074">
    <property type="term" value="P:DNA integration"/>
    <property type="evidence" value="ECO:0007669"/>
    <property type="project" value="InterPro"/>
</dbReference>
<proteinExistence type="predicted"/>
<name>A0A371FRC5_MUCPR</name>
<comment type="caution">
    <text evidence="2">The sequence shown here is derived from an EMBL/GenBank/DDBJ whole genome shotgun (WGS) entry which is preliminary data.</text>
</comment>
<dbReference type="AlphaFoldDB" id="A0A371FRC5"/>
<evidence type="ECO:0000259" key="1">
    <source>
        <dbReference type="PROSITE" id="PS50994"/>
    </source>
</evidence>
<dbReference type="InterPro" id="IPR036397">
    <property type="entry name" value="RNaseH_sf"/>
</dbReference>
<dbReference type="InterPro" id="IPR001584">
    <property type="entry name" value="Integrase_cat-core"/>
</dbReference>
<keyword evidence="3" id="KW-1185">Reference proteome</keyword>